<comment type="caution">
    <text evidence="9">The sequence shown here is derived from an EMBL/GenBank/DDBJ whole genome shotgun (WGS) entry which is preliminary data.</text>
</comment>
<dbReference type="InterPro" id="IPR018649">
    <property type="entry name" value="SHOCT"/>
</dbReference>
<organism evidence="9 10">
    <name type="scientific">Solirubrobacter ginsenosidimutans</name>
    <dbReference type="NCBI Taxonomy" id="490573"/>
    <lineage>
        <taxon>Bacteria</taxon>
        <taxon>Bacillati</taxon>
        <taxon>Actinomycetota</taxon>
        <taxon>Thermoleophilia</taxon>
        <taxon>Solirubrobacterales</taxon>
        <taxon>Solirubrobacteraceae</taxon>
        <taxon>Solirubrobacter</taxon>
    </lineage>
</organism>
<evidence type="ECO:0000256" key="5">
    <source>
        <dbReference type="ARBA" id="ARBA00023136"/>
    </source>
</evidence>
<evidence type="ECO:0000256" key="4">
    <source>
        <dbReference type="ARBA" id="ARBA00022989"/>
    </source>
</evidence>
<dbReference type="GO" id="GO:0005886">
    <property type="term" value="C:plasma membrane"/>
    <property type="evidence" value="ECO:0007669"/>
    <property type="project" value="UniProtKB-SubCell"/>
</dbReference>
<evidence type="ECO:0000259" key="8">
    <source>
        <dbReference type="Pfam" id="PF13396"/>
    </source>
</evidence>
<dbReference type="InterPro" id="IPR027379">
    <property type="entry name" value="CLS_N"/>
</dbReference>
<evidence type="ECO:0000313" key="10">
    <source>
        <dbReference type="Proteomes" id="UP001149140"/>
    </source>
</evidence>
<keyword evidence="10" id="KW-1185">Reference proteome</keyword>
<evidence type="ECO:0000259" key="7">
    <source>
        <dbReference type="Pfam" id="PF09851"/>
    </source>
</evidence>
<keyword evidence="4 6" id="KW-1133">Transmembrane helix</keyword>
<dbReference type="AlphaFoldDB" id="A0A9X3MPP2"/>
<feature type="transmembrane region" description="Helical" evidence="6">
    <location>
        <begin position="49"/>
        <end position="68"/>
    </location>
</feature>
<sequence length="126" mass="13850">MVLAADYPFLDVFWTMILFFFWVAWISILVTIVIDLFRRHDASGWVKALWLVVLIFVPFLGVLAYLIVNGDGMGKRNVERAQSAAERYAPASNGGAAGEIAKAKSLLDSGALTQAEFDQLKAKALA</sequence>
<keyword evidence="3 6" id="KW-0812">Transmembrane</keyword>
<feature type="domain" description="SHOCT" evidence="7">
    <location>
        <begin position="99"/>
        <end position="125"/>
    </location>
</feature>
<evidence type="ECO:0000313" key="9">
    <source>
        <dbReference type="EMBL" id="MDA0158973.1"/>
    </source>
</evidence>
<comment type="subcellular location">
    <subcellularLocation>
        <location evidence="1">Cell membrane</location>
        <topology evidence="1">Multi-pass membrane protein</topology>
    </subcellularLocation>
</comment>
<reference evidence="9" key="1">
    <citation type="submission" date="2022-10" db="EMBL/GenBank/DDBJ databases">
        <title>The WGS of Solirubrobacter ginsenosidimutans DSM 21036.</title>
        <authorList>
            <person name="Jiang Z."/>
        </authorList>
    </citation>
    <scope>NUCLEOTIDE SEQUENCE</scope>
    <source>
        <strain evidence="9">DSM 21036</strain>
    </source>
</reference>
<feature type="domain" description="Cardiolipin synthase N-terminal" evidence="8">
    <location>
        <begin position="30"/>
        <end position="68"/>
    </location>
</feature>
<dbReference type="EMBL" id="JAPDOD010000001">
    <property type="protein sequence ID" value="MDA0158973.1"/>
    <property type="molecule type" value="Genomic_DNA"/>
</dbReference>
<keyword evidence="2" id="KW-1003">Cell membrane</keyword>
<dbReference type="RefSeq" id="WP_270037623.1">
    <property type="nucleotide sequence ID" value="NZ_JAPDOD010000001.1"/>
</dbReference>
<gene>
    <name evidence="9" type="ORF">OM076_01750</name>
</gene>
<evidence type="ECO:0000256" key="3">
    <source>
        <dbReference type="ARBA" id="ARBA00022692"/>
    </source>
</evidence>
<proteinExistence type="predicted"/>
<dbReference type="Proteomes" id="UP001149140">
    <property type="component" value="Unassembled WGS sequence"/>
</dbReference>
<evidence type="ECO:0000256" key="6">
    <source>
        <dbReference type="SAM" id="Phobius"/>
    </source>
</evidence>
<protein>
    <submittedName>
        <fullName evidence="9">PLDc N-terminal domain-containing protein</fullName>
    </submittedName>
</protein>
<feature type="transmembrane region" description="Helical" evidence="6">
    <location>
        <begin position="12"/>
        <end position="37"/>
    </location>
</feature>
<keyword evidence="5 6" id="KW-0472">Membrane</keyword>
<name>A0A9X3MPP2_9ACTN</name>
<dbReference type="Pfam" id="PF13396">
    <property type="entry name" value="PLDc_N"/>
    <property type="match status" value="1"/>
</dbReference>
<evidence type="ECO:0000256" key="1">
    <source>
        <dbReference type="ARBA" id="ARBA00004651"/>
    </source>
</evidence>
<accession>A0A9X3MPP2</accession>
<dbReference type="Pfam" id="PF09851">
    <property type="entry name" value="SHOCT"/>
    <property type="match status" value="1"/>
</dbReference>
<evidence type="ECO:0000256" key="2">
    <source>
        <dbReference type="ARBA" id="ARBA00022475"/>
    </source>
</evidence>